<sequence>MIMRKVMKVLTGIGTVCGEANNSLIDRSRDFIEENLLQGKYVSREEFEALQHIVLQLQAQLAEISKSKALIK</sequence>
<protein>
    <submittedName>
        <fullName evidence="1">Uncharacterized protein</fullName>
    </submittedName>
</protein>
<proteinExistence type="predicted"/>
<organism evidence="1 2">
    <name type="scientific">Candidatus Trichorickettsia mobilis</name>
    <dbReference type="NCBI Taxonomy" id="1346319"/>
    <lineage>
        <taxon>Bacteria</taxon>
        <taxon>Pseudomonadati</taxon>
        <taxon>Pseudomonadota</taxon>
        <taxon>Alphaproteobacteria</taxon>
        <taxon>Rickettsiales</taxon>
        <taxon>Rickettsiaceae</taxon>
        <taxon>Rickettsieae</taxon>
        <taxon>Candidatus Trichorickettsia</taxon>
    </lineage>
</organism>
<dbReference type="EMBL" id="CP112932">
    <property type="protein sequence ID" value="WPY01186.1"/>
    <property type="molecule type" value="Genomic_DNA"/>
</dbReference>
<reference evidence="1 2" key="1">
    <citation type="submission" date="2022-10" db="EMBL/GenBank/DDBJ databases">
        <title>Host association and intracellularity evolved multiple times independently in the Rickettsiales.</title>
        <authorList>
            <person name="Castelli M."/>
            <person name="Nardi T."/>
            <person name="Gammuto L."/>
            <person name="Bellinzona G."/>
            <person name="Sabaneyeva E."/>
            <person name="Potekhin A."/>
            <person name="Serra V."/>
            <person name="Petroni G."/>
            <person name="Sassera D."/>
        </authorList>
    </citation>
    <scope>NUCLEOTIDE SEQUENCE [LARGE SCALE GENOMIC DNA]</scope>
    <source>
        <strain evidence="1 2">Kr 154-4</strain>
    </source>
</reference>
<evidence type="ECO:0000313" key="2">
    <source>
        <dbReference type="Proteomes" id="UP001326613"/>
    </source>
</evidence>
<keyword evidence="2" id="KW-1185">Reference proteome</keyword>
<dbReference type="RefSeq" id="WP_323737980.1">
    <property type="nucleotide sequence ID" value="NZ_CP112932.1"/>
</dbReference>
<accession>A0ABZ0UUA6</accession>
<name>A0ABZ0UUA6_9RICK</name>
<evidence type="ECO:0000313" key="1">
    <source>
        <dbReference type="EMBL" id="WPY01186.1"/>
    </source>
</evidence>
<dbReference type="Proteomes" id="UP001326613">
    <property type="component" value="Chromosome"/>
</dbReference>
<gene>
    <name evidence="1" type="ORF">Trichorick_01091</name>
</gene>